<evidence type="ECO:0000313" key="4">
    <source>
        <dbReference type="EMBL" id="CAL4759286.1"/>
    </source>
</evidence>
<sequence length="680" mass="73071">MTRDDQPNRCIVFDIGGTSVRAANYDPQTRTIGDILHHDTPNHHIMPGCSLDERSQHLYTAMEKLVDSLCGDTPPQSIGCAFPGPIDPDGNVLSVPTVFGGESTKPRPVGRELASRWPTAHIELLNDVTAAGYYYLNSPTESFCITTVSSGVGNKVFINGEPVVGPMGRGGEIGHVVVDPSPNAPPCDCGGRGHLGGIASGRGTLASVVRAAQSDPSGFKRSVLFESVEGMIDSITNEHIASAYRAEDEWVSSQVQCAAEPLARVLATIHNAIGIERFVMMGGFALALGERYVTLLAELCETNCWNLGQDWNQMLELGTAGDRAGLIGVDSLVADIREMLLEGRYILSKEVASFENDFAEYTGVPYACGVNSGTDALILALAALGIGQGDEVITAANTFHATVAAICLVGATPVLVDADAESFLLDADQLEAALTARTKAILPVHLYGKPCRMDAIMPIAESAGVEVVEDAAQAHGATFGGKRVGSFGRLACFSFHPSKNLAAAGDAGMVVTGDEQCDTFLRTARSLGQRGQNEHVLIGGNSKLDTIQARVLSEKLPHLDAWNEKRRQVAAAYRERLQDLPLTFQCEHPDEQHVYHLFQIRCDRRDALLNHLQSNQIDAVTRYPQPIHLQPAFAGRWQEGQFPVAEALCSELLALPIRPDMSVDEIDYVGDTIRAFFAGG</sequence>
<dbReference type="CDD" id="cd00616">
    <property type="entry name" value="AHBA_syn"/>
    <property type="match status" value="1"/>
</dbReference>
<dbReference type="PANTHER" id="PTHR30244:SF36">
    <property type="entry name" value="3-OXO-GLUCOSE-6-PHOSPHATE:GLUTAMATE AMINOTRANSFERASE"/>
    <property type="match status" value="1"/>
</dbReference>
<evidence type="ECO:0000313" key="5">
    <source>
        <dbReference type="Proteomes" id="UP001152797"/>
    </source>
</evidence>
<dbReference type="EMBL" id="CAMXCT010000001">
    <property type="protein sequence ID" value="CAI3971974.1"/>
    <property type="molecule type" value="Genomic_DNA"/>
</dbReference>
<dbReference type="SUPFAM" id="SSF53067">
    <property type="entry name" value="Actin-like ATPase domain"/>
    <property type="match status" value="1"/>
</dbReference>
<evidence type="ECO:0000256" key="1">
    <source>
        <dbReference type="ARBA" id="ARBA00022898"/>
    </source>
</evidence>
<dbReference type="InterPro" id="IPR015424">
    <property type="entry name" value="PyrdxlP-dep_Trfase"/>
</dbReference>
<dbReference type="Pfam" id="PF01041">
    <property type="entry name" value="DegT_DnrJ_EryC1"/>
    <property type="match status" value="1"/>
</dbReference>
<keyword evidence="5" id="KW-1185">Reference proteome</keyword>
<reference evidence="3" key="1">
    <citation type="submission" date="2022-10" db="EMBL/GenBank/DDBJ databases">
        <authorList>
            <person name="Chen Y."/>
            <person name="Dougan E. K."/>
            <person name="Chan C."/>
            <person name="Rhodes N."/>
            <person name="Thang M."/>
        </authorList>
    </citation>
    <scope>NUCLEOTIDE SEQUENCE</scope>
</reference>
<dbReference type="Proteomes" id="UP001152797">
    <property type="component" value="Unassembled WGS sequence"/>
</dbReference>
<gene>
    <name evidence="3" type="ORF">C1SCF055_LOCUS564</name>
</gene>
<protein>
    <submittedName>
        <fullName evidence="4">dTDP-3-amino-3,4,6-trideoxy-alpha-D-glucose transaminase</fullName>
    </submittedName>
</protein>
<proteinExistence type="inferred from homology"/>
<dbReference type="OrthoDB" id="2401at2759"/>
<dbReference type="Gene3D" id="3.90.1150.10">
    <property type="entry name" value="Aspartate Aminotransferase, domain 1"/>
    <property type="match status" value="1"/>
</dbReference>
<dbReference type="InterPro" id="IPR043129">
    <property type="entry name" value="ATPase_NBD"/>
</dbReference>
<dbReference type="GO" id="GO:0030170">
    <property type="term" value="F:pyridoxal phosphate binding"/>
    <property type="evidence" value="ECO:0007669"/>
    <property type="project" value="TreeGrafter"/>
</dbReference>
<accession>A0A9P1FCR7</accession>
<dbReference type="SUPFAM" id="SSF53383">
    <property type="entry name" value="PLP-dependent transferases"/>
    <property type="match status" value="1"/>
</dbReference>
<dbReference type="PANTHER" id="PTHR30244">
    <property type="entry name" value="TRANSAMINASE"/>
    <property type="match status" value="1"/>
</dbReference>
<dbReference type="EMBL" id="CAMXCT020000001">
    <property type="protein sequence ID" value="CAL1125349.1"/>
    <property type="molecule type" value="Genomic_DNA"/>
</dbReference>
<dbReference type="AlphaFoldDB" id="A0A9P1FCR7"/>
<evidence type="ECO:0000256" key="2">
    <source>
        <dbReference type="ARBA" id="ARBA00037999"/>
    </source>
</evidence>
<dbReference type="InterPro" id="IPR000653">
    <property type="entry name" value="DegT/StrS_aminotransferase"/>
</dbReference>
<keyword evidence="1" id="KW-0663">Pyridoxal phosphate</keyword>
<organism evidence="3">
    <name type="scientific">Cladocopium goreaui</name>
    <dbReference type="NCBI Taxonomy" id="2562237"/>
    <lineage>
        <taxon>Eukaryota</taxon>
        <taxon>Sar</taxon>
        <taxon>Alveolata</taxon>
        <taxon>Dinophyceae</taxon>
        <taxon>Suessiales</taxon>
        <taxon>Symbiodiniaceae</taxon>
        <taxon>Cladocopium</taxon>
    </lineage>
</organism>
<name>A0A9P1FCR7_9DINO</name>
<dbReference type="Gene3D" id="3.40.640.10">
    <property type="entry name" value="Type I PLP-dependent aspartate aminotransferase-like (Major domain)"/>
    <property type="match status" value="1"/>
</dbReference>
<dbReference type="Gene3D" id="3.30.420.40">
    <property type="match status" value="2"/>
</dbReference>
<dbReference type="GO" id="GO:0000271">
    <property type="term" value="P:polysaccharide biosynthetic process"/>
    <property type="evidence" value="ECO:0007669"/>
    <property type="project" value="TreeGrafter"/>
</dbReference>
<dbReference type="InterPro" id="IPR015422">
    <property type="entry name" value="PyrdxlP-dep_Trfase_small"/>
</dbReference>
<evidence type="ECO:0000313" key="3">
    <source>
        <dbReference type="EMBL" id="CAI3971974.1"/>
    </source>
</evidence>
<dbReference type="InterPro" id="IPR015421">
    <property type="entry name" value="PyrdxlP-dep_Trfase_major"/>
</dbReference>
<comment type="caution">
    <text evidence="3">The sequence shown here is derived from an EMBL/GenBank/DDBJ whole genome shotgun (WGS) entry which is preliminary data.</text>
</comment>
<comment type="similarity">
    <text evidence="2">Belongs to the DegT/DnrJ/EryC1 family.</text>
</comment>
<dbReference type="GO" id="GO:0008483">
    <property type="term" value="F:transaminase activity"/>
    <property type="evidence" value="ECO:0007669"/>
    <property type="project" value="TreeGrafter"/>
</dbReference>
<dbReference type="EMBL" id="CAMXCT030000001">
    <property type="protein sequence ID" value="CAL4759286.1"/>
    <property type="molecule type" value="Genomic_DNA"/>
</dbReference>
<reference evidence="4 5" key="2">
    <citation type="submission" date="2024-05" db="EMBL/GenBank/DDBJ databases">
        <authorList>
            <person name="Chen Y."/>
            <person name="Shah S."/>
            <person name="Dougan E. K."/>
            <person name="Thang M."/>
            <person name="Chan C."/>
        </authorList>
    </citation>
    <scope>NUCLEOTIDE SEQUENCE [LARGE SCALE GENOMIC DNA]</scope>
</reference>